<keyword evidence="5 11" id="KW-1133">Transmembrane helix</keyword>
<dbReference type="GO" id="GO:0043337">
    <property type="term" value="F:cardiolipin synthase (CMP-forming)"/>
    <property type="evidence" value="ECO:0007669"/>
    <property type="project" value="TreeGrafter"/>
</dbReference>
<evidence type="ECO:0000256" key="1">
    <source>
        <dbReference type="ARBA" id="ARBA00004141"/>
    </source>
</evidence>
<dbReference type="InterPro" id="IPR050324">
    <property type="entry name" value="CDP-alcohol_PTase-I"/>
</dbReference>
<evidence type="ECO:0000313" key="13">
    <source>
        <dbReference type="Proteomes" id="UP000242525"/>
    </source>
</evidence>
<dbReference type="Pfam" id="PF01066">
    <property type="entry name" value="CDP-OH_P_transf"/>
    <property type="match status" value="1"/>
</dbReference>
<dbReference type="InterPro" id="IPR048254">
    <property type="entry name" value="CDP_ALCOHOL_P_TRANSF_CS"/>
</dbReference>
<name>A0A0J9XG37_GEOCN</name>
<dbReference type="STRING" id="1173061.A0A0J9XG37"/>
<feature type="transmembrane region" description="Helical" evidence="11">
    <location>
        <begin position="266"/>
        <end position="283"/>
    </location>
</feature>
<comment type="caution">
    <text evidence="12">The sequence shown here is derived from an EMBL/GenBank/DDBJ whole genome shotgun (WGS) entry which is preliminary data.</text>
</comment>
<dbReference type="AlphaFoldDB" id="A0A0J9XG37"/>
<dbReference type="GO" id="GO:0032049">
    <property type="term" value="P:cardiolipin biosynthetic process"/>
    <property type="evidence" value="ECO:0007669"/>
    <property type="project" value="TreeGrafter"/>
</dbReference>
<keyword evidence="3 10" id="KW-0808">Transferase</keyword>
<dbReference type="InterPro" id="IPR043130">
    <property type="entry name" value="CDP-OH_PTrfase_TM_dom"/>
</dbReference>
<evidence type="ECO:0000256" key="5">
    <source>
        <dbReference type="ARBA" id="ARBA00022989"/>
    </source>
</evidence>
<comment type="subcellular location">
    <subcellularLocation>
        <location evidence="1">Membrane</location>
        <topology evidence="1">Multi-pass membrane protein</topology>
    </subcellularLocation>
</comment>
<keyword evidence="8" id="KW-0594">Phospholipid biosynthesis</keyword>
<dbReference type="FunFam" id="1.20.120.1760:FF:000017">
    <property type="entry name" value="Phosphatidyl synthase"/>
    <property type="match status" value="1"/>
</dbReference>
<keyword evidence="4 11" id="KW-0812">Transmembrane</keyword>
<evidence type="ECO:0000256" key="9">
    <source>
        <dbReference type="ARBA" id="ARBA00023264"/>
    </source>
</evidence>
<keyword evidence="6" id="KW-0443">Lipid metabolism</keyword>
<evidence type="ECO:0000313" key="12">
    <source>
        <dbReference type="EMBL" id="CDO56347.1"/>
    </source>
</evidence>
<organism evidence="12 13">
    <name type="scientific">Geotrichum candidum</name>
    <name type="common">Oospora lactis</name>
    <name type="synonym">Dipodascus geotrichum</name>
    <dbReference type="NCBI Taxonomy" id="1173061"/>
    <lineage>
        <taxon>Eukaryota</taxon>
        <taxon>Fungi</taxon>
        <taxon>Dikarya</taxon>
        <taxon>Ascomycota</taxon>
        <taxon>Saccharomycotina</taxon>
        <taxon>Dipodascomycetes</taxon>
        <taxon>Dipodascales</taxon>
        <taxon>Dipodascaceae</taxon>
        <taxon>Geotrichum</taxon>
    </lineage>
</organism>
<evidence type="ECO:0000256" key="6">
    <source>
        <dbReference type="ARBA" id="ARBA00023098"/>
    </source>
</evidence>
<dbReference type="OrthoDB" id="10020554at2759"/>
<dbReference type="EMBL" id="CCBN010000014">
    <property type="protein sequence ID" value="CDO56347.1"/>
    <property type="molecule type" value="Genomic_DNA"/>
</dbReference>
<reference evidence="12" key="1">
    <citation type="submission" date="2014-03" db="EMBL/GenBank/DDBJ databases">
        <authorList>
            <person name="Casaregola S."/>
        </authorList>
    </citation>
    <scope>NUCLEOTIDE SEQUENCE [LARGE SCALE GENOMIC DNA]</scope>
    <source>
        <strain evidence="12">CLIB 918</strain>
    </source>
</reference>
<dbReference type="GO" id="GO:0005739">
    <property type="term" value="C:mitochondrion"/>
    <property type="evidence" value="ECO:0007669"/>
    <property type="project" value="TreeGrafter"/>
</dbReference>
<keyword evidence="7 11" id="KW-0472">Membrane</keyword>
<dbReference type="PANTHER" id="PTHR14269:SF60">
    <property type="entry name" value="CARDIOLIPIN SYNTHASE (CMP-FORMING)"/>
    <property type="match status" value="1"/>
</dbReference>
<feature type="transmembrane region" description="Helical" evidence="11">
    <location>
        <begin position="289"/>
        <end position="314"/>
    </location>
</feature>
<evidence type="ECO:0000256" key="3">
    <source>
        <dbReference type="ARBA" id="ARBA00022679"/>
    </source>
</evidence>
<keyword evidence="13" id="KW-1185">Reference proteome</keyword>
<dbReference type="PANTHER" id="PTHR14269">
    <property type="entry name" value="CDP-DIACYLGLYCEROL--GLYCEROL-3-PHOSPHATE 3-PHOSPHATIDYLTRANSFERASE-RELATED"/>
    <property type="match status" value="1"/>
</dbReference>
<feature type="transmembrane region" description="Helical" evidence="11">
    <location>
        <begin position="208"/>
        <end position="228"/>
    </location>
</feature>
<gene>
    <name evidence="12" type="ORF">BN980_GECA14s03200g</name>
</gene>
<dbReference type="Proteomes" id="UP000242525">
    <property type="component" value="Unassembled WGS sequence"/>
</dbReference>
<comment type="similarity">
    <text evidence="10">Belongs to the CDP-alcohol phosphatidyltransferase class-I family.</text>
</comment>
<evidence type="ECO:0000256" key="8">
    <source>
        <dbReference type="ARBA" id="ARBA00023209"/>
    </source>
</evidence>
<evidence type="ECO:0000256" key="4">
    <source>
        <dbReference type="ARBA" id="ARBA00022692"/>
    </source>
</evidence>
<evidence type="ECO:0000256" key="11">
    <source>
        <dbReference type="SAM" id="Phobius"/>
    </source>
</evidence>
<dbReference type="Gene3D" id="1.20.120.1760">
    <property type="match status" value="1"/>
</dbReference>
<dbReference type="PROSITE" id="PS00379">
    <property type="entry name" value="CDP_ALCOHOL_P_TRANSF"/>
    <property type="match status" value="1"/>
</dbReference>
<evidence type="ECO:0000256" key="10">
    <source>
        <dbReference type="RuleBase" id="RU003750"/>
    </source>
</evidence>
<keyword evidence="9" id="KW-1208">Phospholipid metabolism</keyword>
<protein>
    <submittedName>
        <fullName evidence="12">Similar to Saccharomyces cerevisiae YDL142C CRD1 Cardiolipin synthase</fullName>
    </submittedName>
</protein>
<dbReference type="GO" id="GO:0016020">
    <property type="term" value="C:membrane"/>
    <property type="evidence" value="ECO:0007669"/>
    <property type="project" value="UniProtKB-SubCell"/>
</dbReference>
<sequence>MAAAVYRRSSSMALRLDSVWSLPVAKSSSVRSSVWCFELPSHSSRAVQKRMLSSFSCRSRSGVSTSLPSLFPSRVANQSGASRASFRSLAGQWNKQADKDQSIKTVTPEVAVPKTPLPKRENIYTVPNFLTFTRLISAPAIGYLVVRGQTTWALGLFAYSCLTDYVDGYIARKYKLQTVVGSVIDPMADKFLMMSLATTLAVSGDIPLYMAVLILGRDFLLGLSALYFRYISLPPPKTFVRYWDFSIPSAEVHPTVISKYNTFLQMLYLGCSLINPVFIGSFTPETASILTSALSILGYTTATTTVLSGLSYVFSSKAVKILK</sequence>
<keyword evidence="2" id="KW-0444">Lipid biosynthesis</keyword>
<proteinExistence type="inferred from homology"/>
<evidence type="ECO:0000256" key="7">
    <source>
        <dbReference type="ARBA" id="ARBA00023136"/>
    </source>
</evidence>
<accession>A0A0J9XG37</accession>
<evidence type="ECO:0000256" key="2">
    <source>
        <dbReference type="ARBA" id="ARBA00022516"/>
    </source>
</evidence>
<dbReference type="InterPro" id="IPR000462">
    <property type="entry name" value="CDP-OH_P_trans"/>
</dbReference>